<dbReference type="GeneID" id="300572674"/>
<name>A0ABY2HHD1_9HYPO</name>
<accession>A0ABY2HHD1</accession>
<reference evidence="1 2" key="1">
    <citation type="submission" date="2018-01" db="EMBL/GenBank/DDBJ databases">
        <title>Genome characterization of the sugarcane-associated fungus Trichoderma ghanense CCMA-1212 and their application in lignocelulose bioconversion.</title>
        <authorList>
            <person name="Steindorff A.S."/>
            <person name="Mendes T.D."/>
            <person name="Vilela E.S.D."/>
            <person name="Rodrigues D.S."/>
            <person name="Formighieri E.F."/>
            <person name="Melo I.S."/>
            <person name="Favaro L.C.L."/>
        </authorList>
    </citation>
    <scope>NUCLEOTIDE SEQUENCE [LARGE SCALE GENOMIC DNA]</scope>
    <source>
        <strain evidence="1 2">CCMA-1212</strain>
    </source>
</reference>
<dbReference type="Proteomes" id="UP001642720">
    <property type="component" value="Unassembled WGS sequence"/>
</dbReference>
<proteinExistence type="predicted"/>
<sequence length="428" mass="45976">MMQRSAVNRNAADRTRLSLRRARTEPSSFTLAALLVQSELGALSVPARECEGSLTRSACVSHSTIALSALFWQHQEKEEKAPSQASRASSWNEGYPTPARYLWVLGPGPVRLSSAALGWELLGLAALPWPAFWPVVEGTGRGPARSTRHTADVDAGDMNMNMNIRDQMSVSLGPSWQRCWGPPDAGDLDAGSLCARRLAARCSTLRTGGQVTVMKVPGPLAPGTSSCWALHPSGALSMPCRCPVDALPWPCPGVRRRAASEYLTTSTGREPPELLDAHTPPQCAQQSPPATAAGGRYRWVLPVPLQPARPGTCSHPPARRPPLSPLPQLRWTGLALAGSGLLLPPVQSLLSCYCYCQTLHRESCIIALFSLSHATSSVAAALVPAIACQPEPRPLALLRQLLALCSQARIDKAPSPVLYWLAHRAAWM</sequence>
<comment type="caution">
    <text evidence="1">The sequence shown here is derived from an EMBL/GenBank/DDBJ whole genome shotgun (WGS) entry which is preliminary data.</text>
</comment>
<organism evidence="1 2">
    <name type="scientific">Trichoderma ghanense</name>
    <dbReference type="NCBI Taxonomy" id="65468"/>
    <lineage>
        <taxon>Eukaryota</taxon>
        <taxon>Fungi</taxon>
        <taxon>Dikarya</taxon>
        <taxon>Ascomycota</taxon>
        <taxon>Pezizomycotina</taxon>
        <taxon>Sordariomycetes</taxon>
        <taxon>Hypocreomycetidae</taxon>
        <taxon>Hypocreales</taxon>
        <taxon>Hypocreaceae</taxon>
        <taxon>Trichoderma</taxon>
    </lineage>
</organism>
<gene>
    <name evidence="1" type="ORF">CCMA1212_000767</name>
</gene>
<evidence type="ECO:0000313" key="1">
    <source>
        <dbReference type="EMBL" id="TFB07717.1"/>
    </source>
</evidence>
<dbReference type="RefSeq" id="XP_073563918.1">
    <property type="nucleotide sequence ID" value="XM_073698224.1"/>
</dbReference>
<keyword evidence="2" id="KW-1185">Reference proteome</keyword>
<evidence type="ECO:0000313" key="2">
    <source>
        <dbReference type="Proteomes" id="UP001642720"/>
    </source>
</evidence>
<dbReference type="EMBL" id="PPTA01000001">
    <property type="protein sequence ID" value="TFB07717.1"/>
    <property type="molecule type" value="Genomic_DNA"/>
</dbReference>
<protein>
    <submittedName>
        <fullName evidence="1">Uncharacterized protein</fullName>
    </submittedName>
</protein>